<dbReference type="Pfam" id="PF07647">
    <property type="entry name" value="SAM_2"/>
    <property type="match status" value="1"/>
</dbReference>
<dbReference type="GO" id="GO:0046872">
    <property type="term" value="F:metal ion binding"/>
    <property type="evidence" value="ECO:0007669"/>
    <property type="project" value="UniProtKB-KW"/>
</dbReference>
<dbReference type="PROSITE" id="PS50011">
    <property type="entry name" value="PROTEIN_KINASE_DOM"/>
    <property type="match status" value="1"/>
</dbReference>
<keyword evidence="2 5" id="KW-0067">ATP-binding</keyword>
<keyword evidence="4" id="KW-0479">Metal-binding</keyword>
<keyword evidence="9" id="KW-0808">Transferase</keyword>
<evidence type="ECO:0000256" key="6">
    <source>
        <dbReference type="SAM" id="MobiDB-lite"/>
    </source>
</evidence>
<dbReference type="Pfam" id="PF07714">
    <property type="entry name" value="PK_Tyr_Ser-Thr"/>
    <property type="match status" value="1"/>
</dbReference>
<evidence type="ECO:0000313" key="9">
    <source>
        <dbReference type="EMBL" id="CEF99600.1"/>
    </source>
</evidence>
<dbReference type="SMART" id="SM00454">
    <property type="entry name" value="SAM"/>
    <property type="match status" value="1"/>
</dbReference>
<organism evidence="9 10">
    <name type="scientific">Ostreococcus tauri</name>
    <name type="common">Marine green alga</name>
    <dbReference type="NCBI Taxonomy" id="70448"/>
    <lineage>
        <taxon>Eukaryota</taxon>
        <taxon>Viridiplantae</taxon>
        <taxon>Chlorophyta</taxon>
        <taxon>Mamiellophyceae</taxon>
        <taxon>Mamiellales</taxon>
        <taxon>Bathycoccaceae</taxon>
        <taxon>Ostreococcus</taxon>
    </lineage>
</organism>
<dbReference type="GeneID" id="9833598"/>
<dbReference type="SUPFAM" id="SSF56112">
    <property type="entry name" value="Protein kinase-like (PK-like)"/>
    <property type="match status" value="1"/>
</dbReference>
<feature type="compositionally biased region" description="Basic and acidic residues" evidence="6">
    <location>
        <begin position="412"/>
        <end position="422"/>
    </location>
</feature>
<reference evidence="9 10" key="2">
    <citation type="journal article" date="2014" name="BMC Genomics">
        <title>An improved genome of the model marine alga Ostreococcus tauri unfolds by assessing Illumina de novo assemblies.</title>
        <authorList>
            <person name="Blanc-Mathieu R."/>
            <person name="Verhelst B."/>
            <person name="Derelle E."/>
            <person name="Rombauts S."/>
            <person name="Bouget F.Y."/>
            <person name="Carre I."/>
            <person name="Chateau A."/>
            <person name="Eyre-Walker A."/>
            <person name="Grimsley N."/>
            <person name="Moreau H."/>
            <person name="Piegu B."/>
            <person name="Rivals E."/>
            <person name="Schackwitz W."/>
            <person name="Van de Peer Y."/>
            <person name="Piganeau G."/>
        </authorList>
    </citation>
    <scope>NUCLEOTIDE SEQUENCE [LARGE SCALE GENOMIC DNA]</scope>
    <source>
        <strain evidence="10">OTTH 0595 / CCAP 157/2 / RCC745</strain>
    </source>
</reference>
<dbReference type="InterPro" id="IPR013761">
    <property type="entry name" value="SAM/pointed_sf"/>
</dbReference>
<evidence type="ECO:0000256" key="5">
    <source>
        <dbReference type="PROSITE-ProRule" id="PRU10141"/>
    </source>
</evidence>
<dbReference type="PANTHER" id="PTHR44329">
    <property type="entry name" value="SERINE/THREONINE-PROTEIN KINASE TNNI3K-RELATED"/>
    <property type="match status" value="1"/>
</dbReference>
<evidence type="ECO:0000256" key="1">
    <source>
        <dbReference type="ARBA" id="ARBA00022741"/>
    </source>
</evidence>
<dbReference type="GO" id="GO:0004674">
    <property type="term" value="F:protein serine/threonine kinase activity"/>
    <property type="evidence" value="ECO:0007669"/>
    <property type="project" value="TreeGrafter"/>
</dbReference>
<dbReference type="CDD" id="cd13999">
    <property type="entry name" value="STKc_MAP3K-like"/>
    <property type="match status" value="1"/>
</dbReference>
<feature type="binding site" evidence="4">
    <location>
        <position position="669"/>
    </location>
    <ligand>
        <name>Mg(2+)</name>
        <dbReference type="ChEBI" id="CHEBI:18420"/>
    </ligand>
</feature>
<dbReference type="KEGG" id="ota:OT_ostta11g01250"/>
<feature type="domain" description="SAM" evidence="8">
    <location>
        <begin position="202"/>
        <end position="266"/>
    </location>
</feature>
<feature type="compositionally biased region" description="Polar residues" evidence="6">
    <location>
        <begin position="443"/>
        <end position="460"/>
    </location>
</feature>
<evidence type="ECO:0000259" key="7">
    <source>
        <dbReference type="PROSITE" id="PS50011"/>
    </source>
</evidence>
<dbReference type="InterPro" id="IPR001660">
    <property type="entry name" value="SAM"/>
</dbReference>
<feature type="binding site" evidence="4">
    <location>
        <position position="656"/>
    </location>
    <ligand>
        <name>Mg(2+)</name>
        <dbReference type="ChEBI" id="CHEBI:18420"/>
    </ligand>
</feature>
<feature type="domain" description="Protein kinase" evidence="7">
    <location>
        <begin position="527"/>
        <end position="791"/>
    </location>
</feature>
<dbReference type="InterPro" id="IPR017441">
    <property type="entry name" value="Protein_kinase_ATP_BS"/>
</dbReference>
<dbReference type="PROSITE" id="PS00107">
    <property type="entry name" value="PROTEIN_KINASE_ATP"/>
    <property type="match status" value="1"/>
</dbReference>
<dbReference type="InterPro" id="IPR001245">
    <property type="entry name" value="Ser-Thr/Tyr_kinase_cat_dom"/>
</dbReference>
<dbReference type="RefSeq" id="XP_022839923.1">
    <property type="nucleotide sequence ID" value="XM_022982983.1"/>
</dbReference>
<evidence type="ECO:0000256" key="4">
    <source>
        <dbReference type="PIRSR" id="PIRSR000615-3"/>
    </source>
</evidence>
<gene>
    <name evidence="9" type="ORF">OT_ostta11g01250</name>
</gene>
<accession>A0A090M5S8</accession>
<keyword evidence="9" id="KW-0418">Kinase</keyword>
<evidence type="ECO:0000313" key="10">
    <source>
        <dbReference type="Proteomes" id="UP000009170"/>
    </source>
</evidence>
<dbReference type="SUPFAM" id="SSF47769">
    <property type="entry name" value="SAM/Pointed domain"/>
    <property type="match status" value="1"/>
</dbReference>
<dbReference type="OrthoDB" id="339325at2759"/>
<feature type="compositionally biased region" description="Polar residues" evidence="6">
    <location>
        <begin position="479"/>
        <end position="493"/>
    </location>
</feature>
<feature type="binding site" evidence="5">
    <location>
        <position position="555"/>
    </location>
    <ligand>
        <name>ATP</name>
        <dbReference type="ChEBI" id="CHEBI:30616"/>
    </ligand>
</feature>
<feature type="region of interest" description="Disordered" evidence="6">
    <location>
        <begin position="411"/>
        <end position="496"/>
    </location>
</feature>
<dbReference type="InterPro" id="IPR000719">
    <property type="entry name" value="Prot_kinase_dom"/>
</dbReference>
<dbReference type="Gene3D" id="1.10.150.50">
    <property type="entry name" value="Transcription Factor, Ets-1"/>
    <property type="match status" value="1"/>
</dbReference>
<keyword evidence="1 5" id="KW-0547">Nucleotide-binding</keyword>
<dbReference type="GO" id="GO:0005524">
    <property type="term" value="F:ATP binding"/>
    <property type="evidence" value="ECO:0007669"/>
    <property type="project" value="UniProtKB-UniRule"/>
</dbReference>
<comment type="caution">
    <text evidence="9">The sequence shown here is derived from an EMBL/GenBank/DDBJ whole genome shotgun (WGS) entry which is preliminary data.</text>
</comment>
<dbReference type="PROSITE" id="PS50105">
    <property type="entry name" value="SAM_DOMAIN"/>
    <property type="match status" value="1"/>
</dbReference>
<feature type="active site" description="Proton acceptor" evidence="3">
    <location>
        <position position="651"/>
    </location>
</feature>
<feature type="region of interest" description="Disordered" evidence="6">
    <location>
        <begin position="270"/>
        <end position="289"/>
    </location>
</feature>
<dbReference type="Proteomes" id="UP000009170">
    <property type="component" value="Unassembled WGS sequence"/>
</dbReference>
<name>A0A090M5S8_OSTTA</name>
<keyword evidence="10" id="KW-1185">Reference proteome</keyword>
<reference evidence="10" key="1">
    <citation type="journal article" date="2006" name="Proc. Natl. Acad. Sci. U.S.A.">
        <title>Genome analysis of the smallest free-living eukaryote Ostreococcus tauri unveils many unique features.</title>
        <authorList>
            <person name="Derelle E."/>
            <person name="Ferraz C."/>
            <person name="Rombauts S."/>
            <person name="Rouze P."/>
            <person name="Worden A.Z."/>
            <person name="Robbens S."/>
            <person name="Partensky F."/>
            <person name="Degroeve S."/>
            <person name="Echeynie S."/>
            <person name="Cooke R."/>
            <person name="Saeys Y."/>
            <person name="Wuyts J."/>
            <person name="Jabbari K."/>
            <person name="Bowler C."/>
            <person name="Panaud O."/>
            <person name="Piegu B."/>
            <person name="Ball S.G."/>
            <person name="Ral J.-P."/>
            <person name="Bouget F.-Y."/>
            <person name="Piganeau G."/>
            <person name="De Baets B."/>
            <person name="Picard A."/>
            <person name="Delseny M."/>
            <person name="Demaille J."/>
            <person name="Van de Peer Y."/>
            <person name="Moreau H."/>
        </authorList>
    </citation>
    <scope>NUCLEOTIDE SEQUENCE [LARGE SCALE GENOMIC DNA]</scope>
    <source>
        <strain evidence="10">OTTH 0595 / CCAP 157/2 / RCC745</strain>
    </source>
</reference>
<dbReference type="AlphaFoldDB" id="A0A090M5S8"/>
<evidence type="ECO:0000256" key="3">
    <source>
        <dbReference type="PIRSR" id="PIRSR000615-1"/>
    </source>
</evidence>
<dbReference type="InParanoid" id="A0A090M5S8"/>
<dbReference type="EMBL" id="CAID01000011">
    <property type="protein sequence ID" value="CEF99600.1"/>
    <property type="molecule type" value="Genomic_DNA"/>
</dbReference>
<dbReference type="InterPro" id="IPR011009">
    <property type="entry name" value="Kinase-like_dom_sf"/>
</dbReference>
<evidence type="ECO:0000256" key="2">
    <source>
        <dbReference type="ARBA" id="ARBA00022840"/>
    </source>
</evidence>
<dbReference type="PANTHER" id="PTHR44329:SF298">
    <property type="entry name" value="MIXED LINEAGE KINASE DOMAIN-LIKE PROTEIN"/>
    <property type="match status" value="1"/>
</dbReference>
<evidence type="ECO:0000259" key="8">
    <source>
        <dbReference type="PROSITE" id="PS50105"/>
    </source>
</evidence>
<keyword evidence="4" id="KW-0460">Magnesium</keyword>
<sequence>MGRTKQRGKTLTLGEFFAETSTQRTSGLLGARLARAVDGATDGGDDGDDDSYAEFTVEIGNASVRCAEQEGSYDVRAFAREGRNAGGKVIKSVTFVFGGKMGERRVTEAPFEVQYRCETSVDVEVAVQFHRALNARPVRELHAIELSSEEREFSRSFAVEVKRRALMKVLGKDKGDAEVDVRRAESRSSLLEESQSRGVDAWTVQDVSEWLRSIELEELVERFAKAKINGYELLRLTEKDLRESLHLERNLERVRAIRAINVLRASAGAADAENDDKSATPPLSAPLGAPRGGLSPLELELDVSWIEFVSEKARASVLIGWFMHVLDEVKAKEFDEPGPQLSVYCEATLQASKSCEDALEERVLDILESTPGWDPRTKMFPSTCDLTKLNDQLMELYLEVKAFEEFAALNMDDDRGEHERSRSTPPKMPGESSPAIPRLNRAESLTTPSVSGSPTFTSPRNDMGPSPSPSGLNVGARSFSPTPLSDLTRSSLPELQEDEVADGDRVMELNTEWEIDYNDIEFEGGVPSSKNRIGHGGFGEVFLGRYHGSLVAVKKLFNQDMMGKGLQDFRREVRILSRLRHPSIVLWLGACTQAPNLTIVLEYMEKGSLHQFLHRTTNPYTTLTLTRWGITIVQGMVYLHSAKPFPIVHCDLNTNNVLVNRDGMVKITDFGLSKVKHSSRLSRQTGMTGTVNYAAPEVIRGGKFSEASDVFSFGVVMWELLTRRIPWEDLNEYQIVFQMTSELDAPLAATAKNLELPSSSPEGFRKIIHGCWATQPERRSGFKDVLVHLREEYRVLVEKEKALRASRQGSSSSLSGAPPQ</sequence>
<dbReference type="Gene3D" id="3.30.200.20">
    <property type="entry name" value="Phosphorylase Kinase, domain 1"/>
    <property type="match status" value="1"/>
</dbReference>
<dbReference type="InterPro" id="IPR051681">
    <property type="entry name" value="Ser/Thr_Kinases-Pseudokinases"/>
</dbReference>
<proteinExistence type="predicted"/>
<protein>
    <submittedName>
        <fullName evidence="9">Serine-threonine/tyrosine-protein kinase catalytic domain</fullName>
    </submittedName>
</protein>
<dbReference type="STRING" id="70448.A0A090M5S8"/>
<dbReference type="Gene3D" id="1.10.510.10">
    <property type="entry name" value="Transferase(Phosphotransferase) domain 1"/>
    <property type="match status" value="1"/>
</dbReference>